<keyword evidence="2" id="KW-1185">Reference proteome</keyword>
<protein>
    <submittedName>
        <fullName evidence="1">Uncharacterized protein</fullName>
    </submittedName>
</protein>
<comment type="caution">
    <text evidence="1">The sequence shown here is derived from an EMBL/GenBank/DDBJ whole genome shotgun (WGS) entry which is preliminary data.</text>
</comment>
<name>A0A8X6RB33_TRICX</name>
<dbReference type="AlphaFoldDB" id="A0A8X6RB33"/>
<dbReference type="EMBL" id="BMAU01021126">
    <property type="protein sequence ID" value="GFX91370.1"/>
    <property type="molecule type" value="Genomic_DNA"/>
</dbReference>
<organism evidence="1 2">
    <name type="scientific">Trichonephila clavipes</name>
    <name type="common">Golden silk orbweaver</name>
    <name type="synonym">Nephila clavipes</name>
    <dbReference type="NCBI Taxonomy" id="2585209"/>
    <lineage>
        <taxon>Eukaryota</taxon>
        <taxon>Metazoa</taxon>
        <taxon>Ecdysozoa</taxon>
        <taxon>Arthropoda</taxon>
        <taxon>Chelicerata</taxon>
        <taxon>Arachnida</taxon>
        <taxon>Araneae</taxon>
        <taxon>Araneomorphae</taxon>
        <taxon>Entelegynae</taxon>
        <taxon>Araneoidea</taxon>
        <taxon>Nephilidae</taxon>
        <taxon>Trichonephila</taxon>
    </lineage>
</organism>
<evidence type="ECO:0000313" key="1">
    <source>
        <dbReference type="EMBL" id="GFX91370.1"/>
    </source>
</evidence>
<evidence type="ECO:0000313" key="2">
    <source>
        <dbReference type="Proteomes" id="UP000887159"/>
    </source>
</evidence>
<reference evidence="1" key="1">
    <citation type="submission" date="2020-08" db="EMBL/GenBank/DDBJ databases">
        <title>Multicomponent nature underlies the extraordinary mechanical properties of spider dragline silk.</title>
        <authorList>
            <person name="Kono N."/>
            <person name="Nakamura H."/>
            <person name="Mori M."/>
            <person name="Yoshida Y."/>
            <person name="Ohtoshi R."/>
            <person name="Malay A.D."/>
            <person name="Moran D.A.P."/>
            <person name="Tomita M."/>
            <person name="Numata K."/>
            <person name="Arakawa K."/>
        </authorList>
    </citation>
    <scope>NUCLEOTIDE SEQUENCE</scope>
</reference>
<sequence>MWTISADFSTVSLTKKATGSQLFWQSCISEPPTALSLASVQRLNFAPGMGCRRRVASAKAFLASLNACSASSVH</sequence>
<proteinExistence type="predicted"/>
<accession>A0A8X6RB33</accession>
<dbReference type="Proteomes" id="UP000887159">
    <property type="component" value="Unassembled WGS sequence"/>
</dbReference>
<gene>
    <name evidence="1" type="ORF">TNCV_3688341</name>
</gene>